<proteinExistence type="predicted"/>
<dbReference type="InterPro" id="IPR007630">
    <property type="entry name" value="RNA_pol_sigma70_r4"/>
</dbReference>
<dbReference type="Gene3D" id="1.10.10.10">
    <property type="entry name" value="Winged helix-like DNA-binding domain superfamily/Winged helix DNA-binding domain"/>
    <property type="match status" value="2"/>
</dbReference>
<keyword evidence="3" id="KW-0238">DNA-binding</keyword>
<dbReference type="InterPro" id="IPR009042">
    <property type="entry name" value="RNA_pol_sigma70_r1_2"/>
</dbReference>
<evidence type="ECO:0000313" key="9">
    <source>
        <dbReference type="EMBL" id="MBW8198345.1"/>
    </source>
</evidence>
<feature type="domain" description="RNA polymerase sigma-70 region 3" evidence="6">
    <location>
        <begin position="134"/>
        <end position="209"/>
    </location>
</feature>
<evidence type="ECO:0000256" key="2">
    <source>
        <dbReference type="ARBA" id="ARBA00023082"/>
    </source>
</evidence>
<gene>
    <name evidence="9" type="ORF">K1F36_00785</name>
</gene>
<dbReference type="InterPro" id="IPR014284">
    <property type="entry name" value="RNA_pol_sigma-70_dom"/>
</dbReference>
<dbReference type="EMBL" id="JAHZSV010000001">
    <property type="protein sequence ID" value="MBW8198345.1"/>
    <property type="molecule type" value="Genomic_DNA"/>
</dbReference>
<dbReference type="SUPFAM" id="SSF88946">
    <property type="entry name" value="Sigma2 domain of RNA polymerase sigma factors"/>
    <property type="match status" value="1"/>
</dbReference>
<comment type="caution">
    <text evidence="9">The sequence shown here is derived from an EMBL/GenBank/DDBJ whole genome shotgun (WGS) entry which is preliminary data.</text>
</comment>
<dbReference type="Pfam" id="PF00140">
    <property type="entry name" value="Sigma70_r1_2"/>
    <property type="match status" value="1"/>
</dbReference>
<keyword evidence="2" id="KW-0731">Sigma factor</keyword>
<dbReference type="InterPro" id="IPR000943">
    <property type="entry name" value="RNA_pol_sigma70"/>
</dbReference>
<dbReference type="InterPro" id="IPR013324">
    <property type="entry name" value="RNA_pol_sigma_r3/r4-like"/>
</dbReference>
<feature type="domain" description="RNA polymerase sigma-70 region 1.2" evidence="5">
    <location>
        <begin position="17"/>
        <end position="48"/>
    </location>
</feature>
<evidence type="ECO:0000259" key="6">
    <source>
        <dbReference type="Pfam" id="PF04539"/>
    </source>
</evidence>
<dbReference type="InterPro" id="IPR007627">
    <property type="entry name" value="RNA_pol_sigma70_r2"/>
</dbReference>
<evidence type="ECO:0000256" key="1">
    <source>
        <dbReference type="ARBA" id="ARBA00023015"/>
    </source>
</evidence>
<name>A0ABS7EL99_9FLAO</name>
<feature type="domain" description="RNA polymerase sigma-70 region 2" evidence="7">
    <location>
        <begin position="54"/>
        <end position="123"/>
    </location>
</feature>
<evidence type="ECO:0000256" key="3">
    <source>
        <dbReference type="ARBA" id="ARBA00023125"/>
    </source>
</evidence>
<accession>A0ABS7EL99</accession>
<dbReference type="InterPro" id="IPR013325">
    <property type="entry name" value="RNA_pol_sigma_r2"/>
</dbReference>
<evidence type="ECO:0000313" key="10">
    <source>
        <dbReference type="Proteomes" id="UP001196136"/>
    </source>
</evidence>
<dbReference type="SUPFAM" id="SSF88659">
    <property type="entry name" value="Sigma3 and sigma4 domains of RNA polymerase sigma factors"/>
    <property type="match status" value="2"/>
</dbReference>
<protein>
    <submittedName>
        <fullName evidence="9">RNA polymerase sigma factor RpoD/SigA</fullName>
    </submittedName>
</protein>
<evidence type="ECO:0000259" key="8">
    <source>
        <dbReference type="Pfam" id="PF04545"/>
    </source>
</evidence>
<dbReference type="InterPro" id="IPR036388">
    <property type="entry name" value="WH-like_DNA-bd_sf"/>
</dbReference>
<dbReference type="Pfam" id="PF04539">
    <property type="entry name" value="Sigma70_r3"/>
    <property type="match status" value="1"/>
</dbReference>
<organism evidence="9 10">
    <name type="scientific">Flagellimonas abyssi</name>
    <dbReference type="NCBI Taxonomy" id="2864871"/>
    <lineage>
        <taxon>Bacteria</taxon>
        <taxon>Pseudomonadati</taxon>
        <taxon>Bacteroidota</taxon>
        <taxon>Flavobacteriia</taxon>
        <taxon>Flavobacteriales</taxon>
        <taxon>Flavobacteriaceae</taxon>
        <taxon>Flagellimonas</taxon>
    </lineage>
</organism>
<dbReference type="Pfam" id="PF04545">
    <property type="entry name" value="Sigma70_r4"/>
    <property type="match status" value="1"/>
</dbReference>
<dbReference type="PANTHER" id="PTHR30603">
    <property type="entry name" value="RNA POLYMERASE SIGMA FACTOR RPO"/>
    <property type="match status" value="1"/>
</dbReference>
<keyword evidence="4" id="KW-0804">Transcription</keyword>
<dbReference type="InterPro" id="IPR007624">
    <property type="entry name" value="RNA_pol_sigma70_r3"/>
</dbReference>
<dbReference type="InterPro" id="IPR050239">
    <property type="entry name" value="Sigma-70_RNA_pol_init_factors"/>
</dbReference>
<evidence type="ECO:0000259" key="5">
    <source>
        <dbReference type="Pfam" id="PF00140"/>
    </source>
</evidence>
<keyword evidence="1" id="KW-0805">Transcription regulation</keyword>
<evidence type="ECO:0000256" key="4">
    <source>
        <dbReference type="ARBA" id="ARBA00023163"/>
    </source>
</evidence>
<dbReference type="CDD" id="cd06171">
    <property type="entry name" value="Sigma70_r4"/>
    <property type="match status" value="1"/>
</dbReference>
<dbReference type="Gene3D" id="1.10.601.10">
    <property type="entry name" value="RNA Polymerase Primary Sigma Factor"/>
    <property type="match status" value="1"/>
</dbReference>
<evidence type="ECO:0000259" key="7">
    <source>
        <dbReference type="Pfam" id="PF04542"/>
    </source>
</evidence>
<reference evidence="9 10" key="1">
    <citation type="submission" date="2021-08" db="EMBL/GenBank/DDBJ databases">
        <title>Muricauda profundi sp. nov., a marine bacterium isolated from deep seawater of the Mariana Trench.</title>
        <authorList>
            <person name="Wei Y."/>
        </authorList>
    </citation>
    <scope>NUCLEOTIDE SEQUENCE [LARGE SCALE GENOMIC DNA]</scope>
    <source>
        <strain evidence="9 10">W52</strain>
    </source>
</reference>
<dbReference type="Pfam" id="PF04542">
    <property type="entry name" value="Sigma70_r2"/>
    <property type="match status" value="1"/>
</dbReference>
<dbReference type="RefSeq" id="WP_220112097.1">
    <property type="nucleotide sequence ID" value="NZ_JAHZSV010000001.1"/>
</dbReference>
<dbReference type="NCBIfam" id="TIGR02937">
    <property type="entry name" value="sigma70-ECF"/>
    <property type="match status" value="1"/>
</dbReference>
<sequence length="286" mass="32600">MRQLKITKQITNRDAKSLEKYFQEISKIDLITAEEEVELARRIREGDQVALNKLVNANLRFVVSTAKQYQGSGLRLSDLINEGNIGLVKAAKRFDETRGFKFISYAVWWIRQSILQAISQNSRMVRLPLNKIGEISKINKVYSSLEQMHQRPPSAAEIANELDTTSTKVKLAMKNSGKHLSMDAPFQEGESSNLYNVVASKNTSSPDDKMIKDSLSTDISQALKTLPDRESEVIRLYYGLGQRAPKSLGEIGELFDITRERVRQIREKAIRMLRKRSHNQVLQAYL</sequence>
<dbReference type="PRINTS" id="PR00046">
    <property type="entry name" value="SIGMA70FCT"/>
</dbReference>
<dbReference type="Proteomes" id="UP001196136">
    <property type="component" value="Unassembled WGS sequence"/>
</dbReference>
<dbReference type="PIRSF" id="PIRSF000770">
    <property type="entry name" value="RNA_pol_sigma-SigE/K"/>
    <property type="match status" value="1"/>
</dbReference>
<keyword evidence="10" id="KW-1185">Reference proteome</keyword>
<dbReference type="PANTHER" id="PTHR30603:SF47">
    <property type="entry name" value="RNA POLYMERASE SIGMA FACTOR SIGD, CHLOROPLASTIC"/>
    <property type="match status" value="1"/>
</dbReference>
<feature type="domain" description="RNA polymerase sigma-70 region 4" evidence="8">
    <location>
        <begin position="222"/>
        <end position="275"/>
    </location>
</feature>